<dbReference type="GO" id="GO:0008270">
    <property type="term" value="F:zinc ion binding"/>
    <property type="evidence" value="ECO:0007669"/>
    <property type="project" value="UniProtKB-KW"/>
</dbReference>
<keyword evidence="9" id="KW-0804">Transcription</keyword>
<evidence type="ECO:0000256" key="5">
    <source>
        <dbReference type="ARBA" id="ARBA00022771"/>
    </source>
</evidence>
<evidence type="ECO:0000313" key="15">
    <source>
        <dbReference type="Proteomes" id="UP001549921"/>
    </source>
</evidence>
<dbReference type="Gene3D" id="3.30.160.60">
    <property type="entry name" value="Classic Zinc Finger"/>
    <property type="match status" value="11"/>
</dbReference>
<dbReference type="InterPro" id="IPR036236">
    <property type="entry name" value="Znf_C2H2_sf"/>
</dbReference>
<evidence type="ECO:0000256" key="2">
    <source>
        <dbReference type="ARBA" id="ARBA00006991"/>
    </source>
</evidence>
<dbReference type="Pfam" id="PF13912">
    <property type="entry name" value="zf-C2H2_6"/>
    <property type="match status" value="3"/>
</dbReference>
<dbReference type="GO" id="GO:0006355">
    <property type="term" value="P:regulation of DNA-templated transcription"/>
    <property type="evidence" value="ECO:0007669"/>
    <property type="project" value="UniProtKB-ARBA"/>
</dbReference>
<gene>
    <name evidence="14" type="ORF">ABMA28_016695</name>
</gene>
<feature type="domain" description="C2H2-type" evidence="13">
    <location>
        <begin position="772"/>
        <end position="799"/>
    </location>
</feature>
<evidence type="ECO:0000256" key="12">
    <source>
        <dbReference type="SAM" id="MobiDB-lite"/>
    </source>
</evidence>
<comment type="subcellular location">
    <subcellularLocation>
        <location evidence="1">Nucleus</location>
    </subcellularLocation>
</comment>
<name>A0ABD0T9E6_LOXSC</name>
<evidence type="ECO:0000256" key="4">
    <source>
        <dbReference type="ARBA" id="ARBA00022737"/>
    </source>
</evidence>
<evidence type="ECO:0000259" key="13">
    <source>
        <dbReference type="PROSITE" id="PS50157"/>
    </source>
</evidence>
<evidence type="ECO:0000256" key="1">
    <source>
        <dbReference type="ARBA" id="ARBA00004123"/>
    </source>
</evidence>
<feature type="compositionally biased region" description="Basic and acidic residues" evidence="12">
    <location>
        <begin position="997"/>
        <end position="1007"/>
    </location>
</feature>
<dbReference type="FunFam" id="3.30.160.60:FF:000446">
    <property type="entry name" value="Zinc finger protein"/>
    <property type="match status" value="1"/>
</dbReference>
<feature type="domain" description="C2H2-type" evidence="13">
    <location>
        <begin position="660"/>
        <end position="687"/>
    </location>
</feature>
<feature type="compositionally biased region" description="Acidic residues" evidence="12">
    <location>
        <begin position="967"/>
        <end position="996"/>
    </location>
</feature>
<feature type="domain" description="C2H2-type" evidence="13">
    <location>
        <begin position="501"/>
        <end position="529"/>
    </location>
</feature>
<feature type="domain" description="C2H2-type" evidence="13">
    <location>
        <begin position="800"/>
        <end position="827"/>
    </location>
</feature>
<evidence type="ECO:0000256" key="7">
    <source>
        <dbReference type="ARBA" id="ARBA00023015"/>
    </source>
</evidence>
<dbReference type="PANTHER" id="PTHR24393">
    <property type="entry name" value="ZINC FINGER PROTEIN"/>
    <property type="match status" value="1"/>
</dbReference>
<feature type="region of interest" description="Disordered" evidence="12">
    <location>
        <begin position="962"/>
        <end position="1039"/>
    </location>
</feature>
<keyword evidence="4" id="KW-0677">Repeat</keyword>
<dbReference type="GO" id="GO:0005634">
    <property type="term" value="C:nucleus"/>
    <property type="evidence" value="ECO:0007669"/>
    <property type="project" value="UniProtKB-SubCell"/>
</dbReference>
<evidence type="ECO:0000256" key="8">
    <source>
        <dbReference type="ARBA" id="ARBA00023125"/>
    </source>
</evidence>
<keyword evidence="6" id="KW-0862">Zinc</keyword>
<evidence type="ECO:0000313" key="14">
    <source>
        <dbReference type="EMBL" id="KAL0838605.1"/>
    </source>
</evidence>
<dbReference type="EMBL" id="JBEDNZ010000009">
    <property type="protein sequence ID" value="KAL0838605.1"/>
    <property type="molecule type" value="Genomic_DNA"/>
</dbReference>
<keyword evidence="8" id="KW-0238">DNA-binding</keyword>
<dbReference type="Proteomes" id="UP001549921">
    <property type="component" value="Unassembled WGS sequence"/>
</dbReference>
<dbReference type="GO" id="GO:0003677">
    <property type="term" value="F:DNA binding"/>
    <property type="evidence" value="ECO:0007669"/>
    <property type="project" value="UniProtKB-KW"/>
</dbReference>
<feature type="domain" description="C2H2-type" evidence="13">
    <location>
        <begin position="858"/>
        <end position="885"/>
    </location>
</feature>
<evidence type="ECO:0000256" key="11">
    <source>
        <dbReference type="PROSITE-ProRule" id="PRU00042"/>
    </source>
</evidence>
<dbReference type="PANTHER" id="PTHR24393:SF15">
    <property type="entry name" value="IP01243P-RELATED"/>
    <property type="match status" value="1"/>
</dbReference>
<reference evidence="14 15" key="1">
    <citation type="submission" date="2024-06" db="EMBL/GenBank/DDBJ databases">
        <title>A chromosome-level genome assembly of beet webworm, Loxostege sticticalis.</title>
        <authorList>
            <person name="Zhang Y."/>
        </authorList>
    </citation>
    <scope>NUCLEOTIDE SEQUENCE [LARGE SCALE GENOMIC DNA]</scope>
    <source>
        <strain evidence="14">AQ028</strain>
        <tissue evidence="14">Male pupae</tissue>
    </source>
</reference>
<comment type="similarity">
    <text evidence="2">Belongs to the krueppel C2H2-type zinc-finger protein family.</text>
</comment>
<feature type="domain" description="C2H2-type" evidence="13">
    <location>
        <begin position="744"/>
        <end position="771"/>
    </location>
</feature>
<feature type="domain" description="C2H2-type" evidence="13">
    <location>
        <begin position="689"/>
        <end position="716"/>
    </location>
</feature>
<organism evidence="14 15">
    <name type="scientific">Loxostege sticticalis</name>
    <name type="common">Beet webworm moth</name>
    <dbReference type="NCBI Taxonomy" id="481309"/>
    <lineage>
        <taxon>Eukaryota</taxon>
        <taxon>Metazoa</taxon>
        <taxon>Ecdysozoa</taxon>
        <taxon>Arthropoda</taxon>
        <taxon>Hexapoda</taxon>
        <taxon>Insecta</taxon>
        <taxon>Pterygota</taxon>
        <taxon>Neoptera</taxon>
        <taxon>Endopterygota</taxon>
        <taxon>Lepidoptera</taxon>
        <taxon>Glossata</taxon>
        <taxon>Ditrysia</taxon>
        <taxon>Pyraloidea</taxon>
        <taxon>Crambidae</taxon>
        <taxon>Pyraustinae</taxon>
        <taxon>Loxostege</taxon>
    </lineage>
</organism>
<keyword evidence="10" id="KW-0539">Nucleus</keyword>
<dbReference type="InterPro" id="IPR013087">
    <property type="entry name" value="Znf_C2H2_type"/>
</dbReference>
<feature type="domain" description="C2H2-type" evidence="13">
    <location>
        <begin position="886"/>
        <end position="914"/>
    </location>
</feature>
<feature type="compositionally biased region" description="Acidic residues" evidence="12">
    <location>
        <begin position="1008"/>
        <end position="1020"/>
    </location>
</feature>
<feature type="domain" description="C2H2-type" evidence="13">
    <location>
        <begin position="830"/>
        <end position="858"/>
    </location>
</feature>
<sequence>MSSDESDNEPLSVLAAAKKLNPENFERLNETTIEVVVPSKKKRKKYQLDENVSLTIKLRHPEEVRGPKVVERPTDVWMYIKDLNPTGPYSCLLCSEWFINRSKIIIHYVLNHKKDFCGICRYFVSERHVWAAHMKFHTPWPCSQCSESFPTVSELRTHFSSVHNLVHCRLCHFRTTDDDQYDVHLVDKHNVTNMASKNAVSFWEVEYTGCPNFLCLLCSKGDVQSSNFFNHYMGYHHFTLKCITNIISGSDQPFTVDGANVSTEFVTDQFKIKTGYLELEKKSENEGELVVKQEILSDAENNDEKDDKDSIVETYKGNEDFDVTSMELIVLQKCYVDYVNYTLNQINSNTVPEDSGIDYKTANDDVELDVECGLCKTCVTSVHTFATHMYKIHAVKSVPIYSCRVCATTFDNLAELEAHVLQEMGEFEDLWLCQFCDKEFDGREATRKHLNDHWDVMEYDNCFSPHLGFKCKYCPTLFWNETDRETHQIRVHFNKHTSDFYKCESCSEIFSDKIWFIHHYVEKHQTEQEQVLFLVKCCLCCLVLPTVEDMRTHFEQHHSEARKIFCSLGSCLYKPLSTRKSFKLHVKTVHSTESPKKPPTVVDPCSICGREFTSARACGTHMAQAHGARKFKCKLCRDVLHTVDERKLHYLIRHPGKHPYECSECGKSFQYKSSLYMHKQVHAPNKPTYTCSYCGKVFMKKDSYREHIQIHEGPRHACSYCPMRFVQRSNMLRHERRHTGERPYACPQCPRTFADKGACTAHARTHTKDRSYACIYCGQTFVQKSKLTYHIRKHTGENLETCTVCSKLFTSACALREHMKIHDKHTKVPVQCPLCDRKYQDERTMLRHIRTSHTRVRYNCPLCRKSLTSQAGLRLHVVTHGKANMYKCKSCPKTYAVKRTMIRHVRKRHIPKNSSHALKEFYHKLDPRECSLPLDDETMTKIFGPPKKKSDPVRNFVTLAKNLVPENSEDNQPNEDDEDSEESQAESEEKDSDDSEGEKLLTVKVEREDEDEETSQELEPTDFVSVKIEHVDEGVEEEN</sequence>
<dbReference type="PROSITE" id="PS00028">
    <property type="entry name" value="ZINC_FINGER_C2H2_1"/>
    <property type="match status" value="15"/>
</dbReference>
<evidence type="ECO:0000256" key="10">
    <source>
        <dbReference type="ARBA" id="ARBA00023242"/>
    </source>
</evidence>
<evidence type="ECO:0000256" key="9">
    <source>
        <dbReference type="ARBA" id="ARBA00023163"/>
    </source>
</evidence>
<feature type="domain" description="C2H2-type" evidence="13">
    <location>
        <begin position="140"/>
        <end position="163"/>
    </location>
</feature>
<dbReference type="AlphaFoldDB" id="A0ABD0T9E6"/>
<keyword evidence="3" id="KW-0479">Metal-binding</keyword>
<evidence type="ECO:0000256" key="6">
    <source>
        <dbReference type="ARBA" id="ARBA00022833"/>
    </source>
</evidence>
<dbReference type="SUPFAM" id="SSF57667">
    <property type="entry name" value="beta-beta-alpha zinc fingers"/>
    <property type="match status" value="6"/>
</dbReference>
<dbReference type="FunFam" id="3.30.160.60:FF:000016">
    <property type="entry name" value="zinc finger protein 37 homolog"/>
    <property type="match status" value="1"/>
</dbReference>
<dbReference type="FunFam" id="3.30.160.60:FF:002343">
    <property type="entry name" value="Zinc finger protein 33A"/>
    <property type="match status" value="1"/>
</dbReference>
<dbReference type="Pfam" id="PF00096">
    <property type="entry name" value="zf-C2H2"/>
    <property type="match status" value="4"/>
</dbReference>
<evidence type="ECO:0000256" key="3">
    <source>
        <dbReference type="ARBA" id="ARBA00022723"/>
    </source>
</evidence>
<keyword evidence="5 11" id="KW-0863">Zinc-finger</keyword>
<proteinExistence type="inferred from homology"/>
<keyword evidence="7" id="KW-0805">Transcription regulation</keyword>
<protein>
    <recommendedName>
        <fullName evidence="13">C2H2-type domain-containing protein</fullName>
    </recommendedName>
</protein>
<dbReference type="SMART" id="SM00355">
    <property type="entry name" value="ZnF_C2H2"/>
    <property type="match status" value="23"/>
</dbReference>
<accession>A0ABD0T9E6</accession>
<feature type="domain" description="C2H2-type" evidence="13">
    <location>
        <begin position="716"/>
        <end position="743"/>
    </location>
</feature>
<comment type="caution">
    <text evidence="14">The sequence shown here is derived from an EMBL/GenBank/DDBJ whole genome shotgun (WGS) entry which is preliminary data.</text>
</comment>
<dbReference type="PROSITE" id="PS50157">
    <property type="entry name" value="ZINC_FINGER_C2H2_2"/>
    <property type="match status" value="11"/>
</dbReference>